<dbReference type="SMART" id="SM00267">
    <property type="entry name" value="GGDEF"/>
    <property type="match status" value="1"/>
</dbReference>
<accession>A0A069RHT9</accession>
<feature type="domain" description="GGDEF" evidence="10">
    <location>
        <begin position="455"/>
        <end position="591"/>
    </location>
</feature>
<protein>
    <submittedName>
        <fullName evidence="11">Diguanylate cyclase/phosphodiesterase</fullName>
    </submittedName>
</protein>
<dbReference type="InterPro" id="IPR035965">
    <property type="entry name" value="PAS-like_dom_sf"/>
</dbReference>
<feature type="domain" description="PAC" evidence="7">
    <location>
        <begin position="375"/>
        <end position="427"/>
    </location>
</feature>
<evidence type="ECO:0000256" key="6">
    <source>
        <dbReference type="SAM" id="Phobius"/>
    </source>
</evidence>
<comment type="subcellular location">
    <subcellularLocation>
        <location evidence="1">Membrane</location>
    </subcellularLocation>
</comment>
<dbReference type="InterPro" id="IPR029787">
    <property type="entry name" value="Nucleotide_cyclase"/>
</dbReference>
<dbReference type="eggNOG" id="COG5001">
    <property type="taxonomic scope" value="Bacteria"/>
</dbReference>
<evidence type="ECO:0000313" key="12">
    <source>
        <dbReference type="Proteomes" id="UP000027946"/>
    </source>
</evidence>
<dbReference type="PROSITE" id="PS50883">
    <property type="entry name" value="EAL"/>
    <property type="match status" value="1"/>
</dbReference>
<gene>
    <name evidence="11" type="ORF">CLIT_10c04320</name>
</gene>
<dbReference type="Pfam" id="PF08447">
    <property type="entry name" value="PAS_3"/>
    <property type="match status" value="1"/>
</dbReference>
<evidence type="ECO:0000259" key="8">
    <source>
        <dbReference type="PROSITE" id="PS50839"/>
    </source>
</evidence>
<dbReference type="EMBL" id="JJMM01000010">
    <property type="protein sequence ID" value="KDR95705.1"/>
    <property type="molecule type" value="Genomic_DNA"/>
</dbReference>
<feature type="domain" description="CHASE" evidence="8">
    <location>
        <begin position="116"/>
        <end position="198"/>
    </location>
</feature>
<dbReference type="GO" id="GO:0003824">
    <property type="term" value="F:catalytic activity"/>
    <property type="evidence" value="ECO:0007669"/>
    <property type="project" value="UniProtKB-ARBA"/>
</dbReference>
<dbReference type="Pfam" id="PF03924">
    <property type="entry name" value="CHASE"/>
    <property type="match status" value="1"/>
</dbReference>
<dbReference type="SUPFAM" id="SSF55785">
    <property type="entry name" value="PYP-like sensor domain (PAS domain)"/>
    <property type="match status" value="1"/>
</dbReference>
<evidence type="ECO:0000256" key="4">
    <source>
        <dbReference type="ARBA" id="ARBA00023136"/>
    </source>
</evidence>
<feature type="domain" description="EAL" evidence="9">
    <location>
        <begin position="600"/>
        <end position="855"/>
    </location>
</feature>
<dbReference type="GO" id="GO:0007165">
    <property type="term" value="P:signal transduction"/>
    <property type="evidence" value="ECO:0007669"/>
    <property type="project" value="UniProtKB-ARBA"/>
</dbReference>
<proteinExistence type="predicted"/>
<dbReference type="Proteomes" id="UP000027946">
    <property type="component" value="Unassembled WGS sequence"/>
</dbReference>
<dbReference type="InterPro" id="IPR000700">
    <property type="entry name" value="PAS-assoc_C"/>
</dbReference>
<dbReference type="InterPro" id="IPR001633">
    <property type="entry name" value="EAL_dom"/>
</dbReference>
<evidence type="ECO:0000313" key="11">
    <source>
        <dbReference type="EMBL" id="KDR95705.1"/>
    </source>
</evidence>
<evidence type="ECO:0000256" key="2">
    <source>
        <dbReference type="ARBA" id="ARBA00022692"/>
    </source>
</evidence>
<dbReference type="SUPFAM" id="SSF141868">
    <property type="entry name" value="EAL domain-like"/>
    <property type="match status" value="1"/>
</dbReference>
<dbReference type="InterPro" id="IPR000160">
    <property type="entry name" value="GGDEF_dom"/>
</dbReference>
<dbReference type="Pfam" id="PF00563">
    <property type="entry name" value="EAL"/>
    <property type="match status" value="1"/>
</dbReference>
<dbReference type="InterPro" id="IPR000014">
    <property type="entry name" value="PAS"/>
</dbReference>
<dbReference type="AlphaFoldDB" id="A0A069RHT9"/>
<dbReference type="NCBIfam" id="TIGR00254">
    <property type="entry name" value="GGDEF"/>
    <property type="match status" value="1"/>
</dbReference>
<evidence type="ECO:0000259" key="10">
    <source>
        <dbReference type="PROSITE" id="PS50887"/>
    </source>
</evidence>
<dbReference type="PANTHER" id="PTHR44757:SF2">
    <property type="entry name" value="BIOFILM ARCHITECTURE MAINTENANCE PROTEIN MBAA"/>
    <property type="match status" value="1"/>
</dbReference>
<dbReference type="NCBIfam" id="TIGR00229">
    <property type="entry name" value="sensory_box"/>
    <property type="match status" value="1"/>
</dbReference>
<dbReference type="PANTHER" id="PTHR44757">
    <property type="entry name" value="DIGUANYLATE CYCLASE DGCP"/>
    <property type="match status" value="1"/>
</dbReference>
<organism evidence="11 12">
    <name type="scientific">Peptoclostridium litorale DSM 5388</name>
    <dbReference type="NCBI Taxonomy" id="1121324"/>
    <lineage>
        <taxon>Bacteria</taxon>
        <taxon>Bacillati</taxon>
        <taxon>Bacillota</taxon>
        <taxon>Clostridia</taxon>
        <taxon>Peptostreptococcales</taxon>
        <taxon>Peptoclostridiaceae</taxon>
        <taxon>Peptoclostridium</taxon>
    </lineage>
</organism>
<comment type="caution">
    <text evidence="11">The sequence shown here is derived from an EMBL/GenBank/DDBJ whole genome shotgun (WGS) entry which is preliminary data.</text>
</comment>
<feature type="transmembrane region" description="Helical" evidence="6">
    <location>
        <begin position="12"/>
        <end position="37"/>
    </location>
</feature>
<dbReference type="CDD" id="cd01949">
    <property type="entry name" value="GGDEF"/>
    <property type="match status" value="1"/>
</dbReference>
<dbReference type="Gene3D" id="3.20.20.450">
    <property type="entry name" value="EAL domain"/>
    <property type="match status" value="1"/>
</dbReference>
<reference evidence="11 12" key="1">
    <citation type="submission" date="2014-03" db="EMBL/GenBank/DDBJ databases">
        <title>Genome sequence of Clostridium litorale W6, DSM 5388.</title>
        <authorList>
            <person name="Poehlein A."/>
            <person name="Jagirdar A."/>
            <person name="Khonsari B."/>
            <person name="Chibani C.M."/>
            <person name="Gutierrez Gutierrez D.A."/>
            <person name="Davydova E."/>
            <person name="Alghaithi H.S."/>
            <person name="Nair K.P."/>
            <person name="Dhamotharan K."/>
            <person name="Chandran L."/>
            <person name="G W."/>
            <person name="Daniel R."/>
        </authorList>
    </citation>
    <scope>NUCLEOTIDE SEQUENCE [LARGE SCALE GENOMIC DNA]</scope>
    <source>
        <strain evidence="11 12">W6</strain>
    </source>
</reference>
<dbReference type="InterPro" id="IPR006189">
    <property type="entry name" value="CHASE_dom"/>
</dbReference>
<keyword evidence="2 6" id="KW-0812">Transmembrane</keyword>
<feature type="transmembrane region" description="Helical" evidence="6">
    <location>
        <begin position="258"/>
        <end position="277"/>
    </location>
</feature>
<keyword evidence="3 6" id="KW-1133">Transmembrane helix</keyword>
<name>A0A069RHT9_PEPLI</name>
<dbReference type="PROSITE" id="PS50113">
    <property type="entry name" value="PAC"/>
    <property type="match status" value="1"/>
</dbReference>
<dbReference type="SMART" id="SM00052">
    <property type="entry name" value="EAL"/>
    <property type="match status" value="1"/>
</dbReference>
<dbReference type="Gene3D" id="3.30.70.270">
    <property type="match status" value="1"/>
</dbReference>
<evidence type="ECO:0000256" key="5">
    <source>
        <dbReference type="SAM" id="Coils"/>
    </source>
</evidence>
<dbReference type="InterPro" id="IPR052155">
    <property type="entry name" value="Biofilm_reg_signaling"/>
</dbReference>
<evidence type="ECO:0000256" key="1">
    <source>
        <dbReference type="ARBA" id="ARBA00004370"/>
    </source>
</evidence>
<keyword evidence="12" id="KW-1185">Reference proteome</keyword>
<dbReference type="GO" id="GO:0016020">
    <property type="term" value="C:membrane"/>
    <property type="evidence" value="ECO:0007669"/>
    <property type="project" value="UniProtKB-SubCell"/>
</dbReference>
<evidence type="ECO:0000259" key="9">
    <source>
        <dbReference type="PROSITE" id="PS50883"/>
    </source>
</evidence>
<dbReference type="STRING" id="1121324.CLIT_10c04320"/>
<dbReference type="RefSeq" id="WP_052636076.1">
    <property type="nucleotide sequence ID" value="NZ_FSRH01000006.1"/>
</dbReference>
<dbReference type="SMART" id="SM01079">
    <property type="entry name" value="CHASE"/>
    <property type="match status" value="1"/>
</dbReference>
<keyword evidence="5" id="KW-0175">Coiled coil</keyword>
<dbReference type="Gene3D" id="3.30.450.20">
    <property type="entry name" value="PAS domain"/>
    <property type="match status" value="1"/>
</dbReference>
<dbReference type="InterPro" id="IPR043128">
    <property type="entry name" value="Rev_trsase/Diguanyl_cyclase"/>
</dbReference>
<dbReference type="CDD" id="cd00130">
    <property type="entry name" value="PAS"/>
    <property type="match status" value="1"/>
</dbReference>
<evidence type="ECO:0000256" key="3">
    <source>
        <dbReference type="ARBA" id="ARBA00022989"/>
    </source>
</evidence>
<dbReference type="InterPro" id="IPR013655">
    <property type="entry name" value="PAS_fold_3"/>
</dbReference>
<keyword evidence="4 6" id="KW-0472">Membrane</keyword>
<dbReference type="PROSITE" id="PS50887">
    <property type="entry name" value="GGDEF"/>
    <property type="match status" value="1"/>
</dbReference>
<feature type="coiled-coil region" evidence="5">
    <location>
        <begin position="279"/>
        <end position="309"/>
    </location>
</feature>
<dbReference type="PROSITE" id="PS50839">
    <property type="entry name" value="CHASE"/>
    <property type="match status" value="1"/>
</dbReference>
<dbReference type="CDD" id="cd01948">
    <property type="entry name" value="EAL"/>
    <property type="match status" value="1"/>
</dbReference>
<sequence length="855" mass="98464">MLSKIKLRIKNNAVMLFIAVQMILFMFAFMHAGKIFYAQKVKKESERVNEIGIQIVNKIEKDIGMNISAIELMEYYFIEDKAISLEKFNSTAKYYMEKLPNIVYVQHKNKDTVTDMVYPIEGNENLIGRSLIERAEVEKAVEEAIRERKVTVNDPYDLKYIDREIKGLVIRCPIFKNGDFEGFLVCVMDLDVYLHDTLKAYLRNYNITIYDSEGRLFYENGMEHSNPAYEQKIQIENHEWSIKVSGSKIGMDIVHRNMIFHAIAAAALFVLFLAMQLKIMNKNKNISELKRLRKELQRKEERYTRAVDGVNDVIWEFDIENEEFFISDNWTRITGRSIDVRGNLLEQLKEQLHPADIKNSLKVFRDAKYGRADSYSHDFRVSHALGGYKWMHIRGQSYRDELGAVIKVAGSIADITKKKESEEYVRYIAKHDELTGLLNRRSGIEALESNIDLETDCAVIFVDIDNFKRINDTLGHGFGDNILVQISIRFKELGSRFRQVTLSRFGGDEFLFIVYDLLDKECKLGDICNMILDEIRHPFNIDGKHIYITASMGIAVYPDDGEDKITLLKNADAAMYSAKETGKNRYQFFNSTIGEEISRKADIEINLRHAVELGEFELHYQPQHSLKDDAITGFEALLRWENAQLGRVSPLEFIKVAEETGQIIEIGRWVFEEALEKVKQMCNSSSECKKIGINISATELEEESFVDNIKAKIAKYGVDFSKNIEIEITENVLMKDFERNSKILSELSTMGFKIALDDFGTGYSSFSYLQSLPVDTLKIDKAFIDNINVSEKGTSIVEGIIRLAHSMKMNVIAEGVEDKDKLEFLKRAGCDIVQGYYYSKPMKEDELESYIEMNN</sequence>
<dbReference type="InterPro" id="IPR035919">
    <property type="entry name" value="EAL_sf"/>
</dbReference>
<dbReference type="Gene3D" id="3.30.450.350">
    <property type="entry name" value="CHASE domain"/>
    <property type="match status" value="1"/>
</dbReference>
<dbReference type="InterPro" id="IPR042240">
    <property type="entry name" value="CHASE_sf"/>
</dbReference>
<evidence type="ECO:0000259" key="7">
    <source>
        <dbReference type="PROSITE" id="PS50113"/>
    </source>
</evidence>
<dbReference type="Pfam" id="PF00990">
    <property type="entry name" value="GGDEF"/>
    <property type="match status" value="1"/>
</dbReference>
<dbReference type="SUPFAM" id="SSF55073">
    <property type="entry name" value="Nucleotide cyclase"/>
    <property type="match status" value="1"/>
</dbReference>